<keyword evidence="7" id="KW-0418">Kinase</keyword>
<reference evidence="14 15" key="1">
    <citation type="submission" date="2019-01" db="EMBL/GenBank/DDBJ databases">
        <title>Egibacter rhizosphaerae EGI 80759T.</title>
        <authorList>
            <person name="Chen D.-D."/>
            <person name="Tian Y."/>
            <person name="Jiao J.-Y."/>
            <person name="Zhang X.-T."/>
            <person name="Zhang Y.-G."/>
            <person name="Zhang Y."/>
            <person name="Xiao M."/>
            <person name="Shu W.-S."/>
            <person name="Li W.-J."/>
        </authorList>
    </citation>
    <scope>NUCLEOTIDE SEQUENCE [LARGE SCALE GENOMIC DNA]</scope>
    <source>
        <strain evidence="14 15">EGI 80759</strain>
    </source>
</reference>
<feature type="domain" description="Histidine kinase" evidence="13">
    <location>
        <begin position="218"/>
        <end position="435"/>
    </location>
</feature>
<dbReference type="InterPro" id="IPR036890">
    <property type="entry name" value="HATPase_C_sf"/>
</dbReference>
<evidence type="ECO:0000256" key="10">
    <source>
        <dbReference type="ARBA" id="ARBA00039401"/>
    </source>
</evidence>
<feature type="transmembrane region" description="Helical" evidence="11">
    <location>
        <begin position="28"/>
        <end position="47"/>
    </location>
</feature>
<dbReference type="RefSeq" id="WP_131156159.1">
    <property type="nucleotide sequence ID" value="NZ_CP036402.1"/>
</dbReference>
<dbReference type="GO" id="GO:0005509">
    <property type="term" value="F:calcium ion binding"/>
    <property type="evidence" value="ECO:0007669"/>
    <property type="project" value="UniProtKB-ARBA"/>
</dbReference>
<dbReference type="EMBL" id="CP036402">
    <property type="protein sequence ID" value="QBI21166.1"/>
    <property type="molecule type" value="Genomic_DNA"/>
</dbReference>
<proteinExistence type="predicted"/>
<dbReference type="PANTHER" id="PTHR45453:SF1">
    <property type="entry name" value="PHOSPHATE REGULON SENSOR PROTEIN PHOR"/>
    <property type="match status" value="1"/>
</dbReference>
<evidence type="ECO:0000256" key="11">
    <source>
        <dbReference type="SAM" id="Phobius"/>
    </source>
</evidence>
<evidence type="ECO:0000256" key="7">
    <source>
        <dbReference type="ARBA" id="ARBA00022777"/>
    </source>
</evidence>
<keyword evidence="15" id="KW-1185">Reference proteome</keyword>
<dbReference type="Gene3D" id="3.30.450.20">
    <property type="entry name" value="PAS domain"/>
    <property type="match status" value="1"/>
</dbReference>
<dbReference type="EC" id="2.7.13.3" evidence="4"/>
<evidence type="ECO:0000256" key="2">
    <source>
        <dbReference type="ARBA" id="ARBA00001968"/>
    </source>
</evidence>
<dbReference type="InterPro" id="IPR036097">
    <property type="entry name" value="HisK_dim/P_sf"/>
</dbReference>
<dbReference type="SUPFAM" id="SSF55874">
    <property type="entry name" value="ATPase domain of HSP90 chaperone/DNA topoisomerase II/histidine kinase"/>
    <property type="match status" value="1"/>
</dbReference>
<evidence type="ECO:0000313" key="15">
    <source>
        <dbReference type="Proteomes" id="UP000291469"/>
    </source>
</evidence>
<sequence length="437" mass="47677">MPRRWLWVVPVLAALAAAGGAWLDPSPALAAASAALVATAVVAVLGWRAKRRLERLATQLDRVARGELEDPPLEGYALEWQALGRSLEAVGVSMRARLDEIASERARVVRLLEKLPPAILLFDGSTLAYANAAARAWFDLPTRAVGQRIAEVLESDDLAKVVARARETDSEVEIEIEHGGRTLDASAAPTTEGEVALVVTDLTETRRVEAIRRDFVANASHELKTPVAGLQALSESLGLAMERDPDRAHRMIERMQHETSRLATMTRDLLDLARLEEITSERTTQRTDLAEIVDGQVRRLLPLCRERDVRIETDLPTGGDVDAAPEDLRLIAANLLENAIRYNREGGWVAVAVRSGDDEVGLEVADSGIGIPDSDQDRVFERFYRIDKGRSRAQGGTGLGLSLVRNAVQRYGGTVRLRSTPGEGSTFTVTLPPASDR</sequence>
<name>A0A411YJB7_9ACTN</name>
<evidence type="ECO:0000256" key="12">
    <source>
        <dbReference type="SAM" id="SignalP"/>
    </source>
</evidence>
<dbReference type="Proteomes" id="UP000291469">
    <property type="component" value="Chromosome"/>
</dbReference>
<feature type="signal peptide" evidence="12">
    <location>
        <begin position="1"/>
        <end position="30"/>
    </location>
</feature>
<dbReference type="InterPro" id="IPR003594">
    <property type="entry name" value="HATPase_dom"/>
</dbReference>
<dbReference type="CDD" id="cd00082">
    <property type="entry name" value="HisKA"/>
    <property type="match status" value="1"/>
</dbReference>
<comment type="subcellular location">
    <subcellularLocation>
        <location evidence="3">Cell membrane</location>
    </subcellularLocation>
</comment>
<dbReference type="PROSITE" id="PS50109">
    <property type="entry name" value="HIS_KIN"/>
    <property type="match status" value="1"/>
</dbReference>
<keyword evidence="9 11" id="KW-0472">Membrane</keyword>
<evidence type="ECO:0000256" key="4">
    <source>
        <dbReference type="ARBA" id="ARBA00012438"/>
    </source>
</evidence>
<keyword evidence="11" id="KW-1133">Transmembrane helix</keyword>
<dbReference type="PRINTS" id="PR00344">
    <property type="entry name" value="BCTRLSENSOR"/>
</dbReference>
<dbReference type="GO" id="GO:0005886">
    <property type="term" value="C:plasma membrane"/>
    <property type="evidence" value="ECO:0007669"/>
    <property type="project" value="UniProtKB-SubCell"/>
</dbReference>
<evidence type="ECO:0000313" key="14">
    <source>
        <dbReference type="EMBL" id="QBI21166.1"/>
    </source>
</evidence>
<comment type="cofactor">
    <cofactor evidence="2">
        <name>a divalent metal cation</name>
        <dbReference type="ChEBI" id="CHEBI:60240"/>
    </cofactor>
</comment>
<dbReference type="FunFam" id="3.30.565.10:FF:000006">
    <property type="entry name" value="Sensor histidine kinase WalK"/>
    <property type="match status" value="1"/>
</dbReference>
<keyword evidence="5" id="KW-0597">Phosphoprotein</keyword>
<keyword evidence="6" id="KW-0808">Transferase</keyword>
<dbReference type="Gene3D" id="1.10.287.130">
    <property type="match status" value="1"/>
</dbReference>
<evidence type="ECO:0000256" key="5">
    <source>
        <dbReference type="ARBA" id="ARBA00022553"/>
    </source>
</evidence>
<dbReference type="SMART" id="SM00387">
    <property type="entry name" value="HATPase_c"/>
    <property type="match status" value="1"/>
</dbReference>
<evidence type="ECO:0000256" key="1">
    <source>
        <dbReference type="ARBA" id="ARBA00000085"/>
    </source>
</evidence>
<feature type="chain" id="PRO_5018989549" description="Sensor-like histidine kinase SenX3" evidence="12">
    <location>
        <begin position="31"/>
        <end position="437"/>
    </location>
</feature>
<evidence type="ECO:0000259" key="13">
    <source>
        <dbReference type="PROSITE" id="PS50109"/>
    </source>
</evidence>
<dbReference type="InterPro" id="IPR005467">
    <property type="entry name" value="His_kinase_dom"/>
</dbReference>
<accession>A0A411YJB7</accession>
<evidence type="ECO:0000256" key="8">
    <source>
        <dbReference type="ARBA" id="ARBA00023012"/>
    </source>
</evidence>
<comment type="catalytic activity">
    <reaction evidence="1">
        <text>ATP + protein L-histidine = ADP + protein N-phospho-L-histidine.</text>
        <dbReference type="EC" id="2.7.13.3"/>
    </reaction>
</comment>
<dbReference type="GO" id="GO:0000155">
    <property type="term" value="F:phosphorelay sensor kinase activity"/>
    <property type="evidence" value="ECO:0007669"/>
    <property type="project" value="InterPro"/>
</dbReference>
<keyword evidence="8" id="KW-0902">Two-component regulatory system</keyword>
<dbReference type="OrthoDB" id="9813151at2"/>
<dbReference type="InterPro" id="IPR003661">
    <property type="entry name" value="HisK_dim/P_dom"/>
</dbReference>
<evidence type="ECO:0000256" key="6">
    <source>
        <dbReference type="ARBA" id="ARBA00022679"/>
    </source>
</evidence>
<dbReference type="AlphaFoldDB" id="A0A411YJB7"/>
<dbReference type="InterPro" id="IPR004358">
    <property type="entry name" value="Sig_transdc_His_kin-like_C"/>
</dbReference>
<dbReference type="SUPFAM" id="SSF47384">
    <property type="entry name" value="Homodimeric domain of signal transducing histidine kinase"/>
    <property type="match status" value="1"/>
</dbReference>
<dbReference type="Gene3D" id="3.30.565.10">
    <property type="entry name" value="Histidine kinase-like ATPase, C-terminal domain"/>
    <property type="match status" value="1"/>
</dbReference>
<dbReference type="SMART" id="SM00388">
    <property type="entry name" value="HisKA"/>
    <property type="match status" value="1"/>
</dbReference>
<dbReference type="KEGG" id="erz:ER308_17365"/>
<dbReference type="InterPro" id="IPR050351">
    <property type="entry name" value="BphY/WalK/GraS-like"/>
</dbReference>
<dbReference type="CDD" id="cd00075">
    <property type="entry name" value="HATPase"/>
    <property type="match status" value="1"/>
</dbReference>
<dbReference type="GO" id="GO:0016036">
    <property type="term" value="P:cellular response to phosphate starvation"/>
    <property type="evidence" value="ECO:0007669"/>
    <property type="project" value="TreeGrafter"/>
</dbReference>
<dbReference type="Pfam" id="PF02518">
    <property type="entry name" value="HATPase_c"/>
    <property type="match status" value="1"/>
</dbReference>
<dbReference type="Pfam" id="PF00512">
    <property type="entry name" value="HisKA"/>
    <property type="match status" value="1"/>
</dbReference>
<organism evidence="14 15">
    <name type="scientific">Egibacter rhizosphaerae</name>
    <dbReference type="NCBI Taxonomy" id="1670831"/>
    <lineage>
        <taxon>Bacteria</taxon>
        <taxon>Bacillati</taxon>
        <taxon>Actinomycetota</taxon>
        <taxon>Nitriliruptoria</taxon>
        <taxon>Egibacterales</taxon>
        <taxon>Egibacteraceae</taxon>
        <taxon>Egibacter</taxon>
    </lineage>
</organism>
<evidence type="ECO:0000256" key="9">
    <source>
        <dbReference type="ARBA" id="ARBA00023136"/>
    </source>
</evidence>
<dbReference type="FunFam" id="1.10.287.130:FF:000001">
    <property type="entry name" value="Two-component sensor histidine kinase"/>
    <property type="match status" value="1"/>
</dbReference>
<keyword evidence="12" id="KW-0732">Signal</keyword>
<dbReference type="GO" id="GO:0004721">
    <property type="term" value="F:phosphoprotein phosphatase activity"/>
    <property type="evidence" value="ECO:0007669"/>
    <property type="project" value="TreeGrafter"/>
</dbReference>
<evidence type="ECO:0000256" key="3">
    <source>
        <dbReference type="ARBA" id="ARBA00004236"/>
    </source>
</evidence>
<protein>
    <recommendedName>
        <fullName evidence="10">Sensor-like histidine kinase SenX3</fullName>
        <ecNumber evidence="4">2.7.13.3</ecNumber>
    </recommendedName>
</protein>
<gene>
    <name evidence="14" type="ORF">ER308_17365</name>
</gene>
<dbReference type="PANTHER" id="PTHR45453">
    <property type="entry name" value="PHOSPHATE REGULON SENSOR PROTEIN PHOR"/>
    <property type="match status" value="1"/>
</dbReference>
<keyword evidence="11" id="KW-0812">Transmembrane</keyword>